<dbReference type="SMART" id="SM00906">
    <property type="entry name" value="Fungal_trans"/>
    <property type="match status" value="1"/>
</dbReference>
<dbReference type="OrthoDB" id="424974at2759"/>
<dbReference type="GeneID" id="27357123"/>
<evidence type="ECO:0000256" key="4">
    <source>
        <dbReference type="ARBA" id="ARBA00023163"/>
    </source>
</evidence>
<dbReference type="AlphaFoldDB" id="A0A0D2DNI4"/>
<dbReference type="Proteomes" id="UP000053342">
    <property type="component" value="Unassembled WGS sequence"/>
</dbReference>
<dbReference type="GO" id="GO:0005634">
    <property type="term" value="C:nucleus"/>
    <property type="evidence" value="ECO:0007669"/>
    <property type="project" value="UniProtKB-SubCell"/>
</dbReference>
<proteinExistence type="predicted"/>
<keyword evidence="3" id="KW-0805">Transcription regulation</keyword>
<evidence type="ECO:0000313" key="9">
    <source>
        <dbReference type="Proteomes" id="UP000053342"/>
    </source>
</evidence>
<evidence type="ECO:0000256" key="6">
    <source>
        <dbReference type="SAM" id="MobiDB-lite"/>
    </source>
</evidence>
<dbReference type="RefSeq" id="XP_016264221.1">
    <property type="nucleotide sequence ID" value="XM_016406015.1"/>
</dbReference>
<comment type="subcellular location">
    <subcellularLocation>
        <location evidence="1">Nucleus</location>
    </subcellularLocation>
</comment>
<dbReference type="PANTHER" id="PTHR47338">
    <property type="entry name" value="ZN(II)2CYS6 TRANSCRIPTION FACTOR (EUROFUNG)-RELATED"/>
    <property type="match status" value="1"/>
</dbReference>
<dbReference type="PANTHER" id="PTHR47338:SF4">
    <property type="entry name" value="ZN(II)2CYS6 TRANSCRIPTION FACTOR (EUROFUNG)"/>
    <property type="match status" value="1"/>
</dbReference>
<evidence type="ECO:0000313" key="8">
    <source>
        <dbReference type="EMBL" id="KIW44005.1"/>
    </source>
</evidence>
<keyword evidence="9" id="KW-1185">Reference proteome</keyword>
<feature type="region of interest" description="Disordered" evidence="6">
    <location>
        <begin position="649"/>
        <end position="722"/>
    </location>
</feature>
<evidence type="ECO:0000259" key="7">
    <source>
        <dbReference type="SMART" id="SM00906"/>
    </source>
</evidence>
<feature type="domain" description="Xylanolytic transcriptional activator regulatory" evidence="7">
    <location>
        <begin position="202"/>
        <end position="274"/>
    </location>
</feature>
<feature type="compositionally biased region" description="Low complexity" evidence="6">
    <location>
        <begin position="57"/>
        <end position="68"/>
    </location>
</feature>
<evidence type="ECO:0000256" key="3">
    <source>
        <dbReference type="ARBA" id="ARBA00023015"/>
    </source>
</evidence>
<evidence type="ECO:0000256" key="2">
    <source>
        <dbReference type="ARBA" id="ARBA00022723"/>
    </source>
</evidence>
<feature type="region of interest" description="Disordered" evidence="6">
    <location>
        <begin position="57"/>
        <end position="82"/>
    </location>
</feature>
<dbReference type="EMBL" id="KN847335">
    <property type="protein sequence ID" value="KIW44005.1"/>
    <property type="molecule type" value="Genomic_DNA"/>
</dbReference>
<dbReference type="HOGENOM" id="CLU_015161_0_1_1"/>
<dbReference type="STRING" id="215243.A0A0D2DNI4"/>
<dbReference type="InterPro" id="IPR007219">
    <property type="entry name" value="XnlR_reg_dom"/>
</dbReference>
<keyword evidence="5" id="KW-0539">Nucleus</keyword>
<sequence>MTSSGKKADGKSHSTISDKEIQSRLLAIEYQLSELSKTMKVISSSLHFQANHQFLNSSSHSSTSQSLSQPPDKDTLVSQGLPSSQYNKLPPLDVILGACDVYFRYCHNQPYSLFHEESFRDKLSSGDIPTHLLYAFLASTIRYTEDPYFSDKVAALAAYANLSWKSIVMPWNGIQSDGELSIVQTILLLAIIDYTDGRTHGSWIKVGLAIRLAQDFRLMVEPDHSLPFHQQEERRRVFWSFFICDKLISCGRDQPATISDEHCKLQLPCDEVAFRTGNAQQTLTLDRIHGEEHATSLSSLNPFALSTIMASTLWKCARYALDEEEDLSPGGQYAPWNPHSKYSSLHSTLLHLETNLGLHEPLNERILQQFTSNGGMVDQHRGAPLVFAHALFHVCQCLLFHPFLLKRRLSGLGYRAPLSFLVHAFAACQNAASALSRLMDDVKALCCETLTTHYDPFYGYCATVAAAVHSLFCLSPDSVIVAEATKAFDSSMQSLKELAFYWRSCAYMKTRLEEFHTRSVRYSSLVDPREQELQLEDDDVSELLECLDYSRMSTHHQRKTQSATTVAGISQFPSPLFDEFVSLLPFSTNRQVGDMSFEPFFVGPMTPDLSTNAVHVPLDIPVKQSQSTDLPLSIPHAAAMVPESFPVESATTSSISPTASHRSQVQASRGVSYGSTNPVSTLIRNGELSQSSQPDDPFTTVRPRRVTNSSVCQRPWYEQDSV</sequence>
<evidence type="ECO:0000256" key="1">
    <source>
        <dbReference type="ARBA" id="ARBA00004123"/>
    </source>
</evidence>
<dbReference type="VEuPathDB" id="FungiDB:PV06_05049"/>
<dbReference type="CDD" id="cd12148">
    <property type="entry name" value="fungal_TF_MHR"/>
    <property type="match status" value="1"/>
</dbReference>
<dbReference type="GO" id="GO:0000981">
    <property type="term" value="F:DNA-binding transcription factor activity, RNA polymerase II-specific"/>
    <property type="evidence" value="ECO:0007669"/>
    <property type="project" value="InterPro"/>
</dbReference>
<evidence type="ECO:0000256" key="5">
    <source>
        <dbReference type="ARBA" id="ARBA00023242"/>
    </source>
</evidence>
<dbReference type="GO" id="GO:0008270">
    <property type="term" value="F:zinc ion binding"/>
    <property type="evidence" value="ECO:0007669"/>
    <property type="project" value="InterPro"/>
</dbReference>
<keyword evidence="4" id="KW-0804">Transcription</keyword>
<protein>
    <recommendedName>
        <fullName evidence="7">Xylanolytic transcriptional activator regulatory domain-containing protein</fullName>
    </recommendedName>
</protein>
<dbReference type="Pfam" id="PF04082">
    <property type="entry name" value="Fungal_trans"/>
    <property type="match status" value="1"/>
</dbReference>
<dbReference type="GO" id="GO:0006351">
    <property type="term" value="P:DNA-templated transcription"/>
    <property type="evidence" value="ECO:0007669"/>
    <property type="project" value="InterPro"/>
</dbReference>
<reference evidence="8 9" key="1">
    <citation type="submission" date="2015-01" db="EMBL/GenBank/DDBJ databases">
        <title>The Genome Sequence of Exophiala oligosperma CBS72588.</title>
        <authorList>
            <consortium name="The Broad Institute Genomics Platform"/>
            <person name="Cuomo C."/>
            <person name="de Hoog S."/>
            <person name="Gorbushina A."/>
            <person name="Stielow B."/>
            <person name="Teixiera M."/>
            <person name="Abouelleil A."/>
            <person name="Chapman S.B."/>
            <person name="Priest M."/>
            <person name="Young S.K."/>
            <person name="Wortman J."/>
            <person name="Nusbaum C."/>
            <person name="Birren B."/>
        </authorList>
    </citation>
    <scope>NUCLEOTIDE SEQUENCE [LARGE SCALE GENOMIC DNA]</scope>
    <source>
        <strain evidence="8 9">CBS 72588</strain>
    </source>
</reference>
<feature type="compositionally biased region" description="Low complexity" evidence="6">
    <location>
        <begin position="649"/>
        <end position="660"/>
    </location>
</feature>
<accession>A0A0D2DNI4</accession>
<feature type="compositionally biased region" description="Polar residues" evidence="6">
    <location>
        <begin position="661"/>
        <end position="694"/>
    </location>
</feature>
<keyword evidence="2" id="KW-0479">Metal-binding</keyword>
<dbReference type="InterPro" id="IPR050815">
    <property type="entry name" value="TF_fung"/>
</dbReference>
<name>A0A0D2DNI4_9EURO</name>
<gene>
    <name evidence="8" type="ORF">PV06_05049</name>
</gene>
<dbReference type="GO" id="GO:0003677">
    <property type="term" value="F:DNA binding"/>
    <property type="evidence" value="ECO:0007669"/>
    <property type="project" value="InterPro"/>
</dbReference>
<organism evidence="8 9">
    <name type="scientific">Exophiala oligosperma</name>
    <dbReference type="NCBI Taxonomy" id="215243"/>
    <lineage>
        <taxon>Eukaryota</taxon>
        <taxon>Fungi</taxon>
        <taxon>Dikarya</taxon>
        <taxon>Ascomycota</taxon>
        <taxon>Pezizomycotina</taxon>
        <taxon>Eurotiomycetes</taxon>
        <taxon>Chaetothyriomycetidae</taxon>
        <taxon>Chaetothyriales</taxon>
        <taxon>Herpotrichiellaceae</taxon>
        <taxon>Exophiala</taxon>
    </lineage>
</organism>